<proteinExistence type="predicted"/>
<reference evidence="1 2" key="1">
    <citation type="submission" date="2018-06" db="EMBL/GenBank/DDBJ databases">
        <authorList>
            <consortium name="Pathogen Informatics"/>
            <person name="Doyle S."/>
        </authorList>
    </citation>
    <scope>NUCLEOTIDE SEQUENCE [LARGE SCALE GENOMIC DNA]</scope>
    <source>
        <strain evidence="1 2">VREC0535</strain>
    </source>
</reference>
<sequence length="137" mass="15562">MLKKMIGAIKAGQAYLGWDDVLYRQTLARLTGKTSTTRCNLDELRIIREYMHEQGFPRKAPAGQGRRPRVAMSRKSVLSKIEALLADAGRSWAYAEGLASHMYKQHVIEWLTDDQLFGVMVALTKDARKRARAARKQ</sequence>
<name>A0A2X7GQW2_ECOLX</name>
<gene>
    <name evidence="1" type="ORF">SAMEA3752557_02607</name>
</gene>
<protein>
    <submittedName>
        <fullName evidence="1">Mu-like prophage protein gp16</fullName>
    </submittedName>
</protein>
<dbReference type="InterPro" id="IPR009363">
    <property type="entry name" value="Phage_Mu_Gp16"/>
</dbReference>
<accession>A0A2X7GQW2</accession>
<evidence type="ECO:0000313" key="1">
    <source>
        <dbReference type="EMBL" id="SQP82360.1"/>
    </source>
</evidence>
<organism evidence="1 2">
    <name type="scientific">Escherichia coli</name>
    <dbReference type="NCBI Taxonomy" id="562"/>
    <lineage>
        <taxon>Bacteria</taxon>
        <taxon>Pseudomonadati</taxon>
        <taxon>Pseudomonadota</taxon>
        <taxon>Gammaproteobacteria</taxon>
        <taxon>Enterobacterales</taxon>
        <taxon>Enterobacteriaceae</taxon>
        <taxon>Escherichia</taxon>
    </lineage>
</organism>
<dbReference type="AlphaFoldDB" id="A0A2X7GQW2"/>
<dbReference type="RefSeq" id="WP_112020105.1">
    <property type="nucleotide sequence ID" value="NZ_JACYGF010000018.1"/>
</dbReference>
<evidence type="ECO:0000313" key="2">
    <source>
        <dbReference type="Proteomes" id="UP000250671"/>
    </source>
</evidence>
<dbReference type="Pfam" id="PF06252">
    <property type="entry name" value="GemA"/>
    <property type="match status" value="1"/>
</dbReference>
<dbReference type="EMBL" id="UCZA01000014">
    <property type="protein sequence ID" value="SQP82360.1"/>
    <property type="molecule type" value="Genomic_DNA"/>
</dbReference>
<dbReference type="Proteomes" id="UP000250671">
    <property type="component" value="Unassembled WGS sequence"/>
</dbReference>